<evidence type="ECO:0000313" key="2">
    <source>
        <dbReference type="Proteomes" id="UP001055811"/>
    </source>
</evidence>
<reference evidence="1 2" key="2">
    <citation type="journal article" date="2022" name="Mol. Ecol. Resour.">
        <title>The genomes of chicory, endive, great burdock and yacon provide insights into Asteraceae paleo-polyploidization history and plant inulin production.</title>
        <authorList>
            <person name="Fan W."/>
            <person name="Wang S."/>
            <person name="Wang H."/>
            <person name="Wang A."/>
            <person name="Jiang F."/>
            <person name="Liu H."/>
            <person name="Zhao H."/>
            <person name="Xu D."/>
            <person name="Zhang Y."/>
        </authorList>
    </citation>
    <scope>NUCLEOTIDE SEQUENCE [LARGE SCALE GENOMIC DNA]</scope>
    <source>
        <strain evidence="2">cv. Punajuju</strain>
        <tissue evidence="1">Leaves</tissue>
    </source>
</reference>
<protein>
    <submittedName>
        <fullName evidence="1">Uncharacterized protein</fullName>
    </submittedName>
</protein>
<evidence type="ECO:0000313" key="1">
    <source>
        <dbReference type="EMBL" id="KAI3789725.1"/>
    </source>
</evidence>
<keyword evidence="2" id="KW-1185">Reference proteome</keyword>
<dbReference type="EMBL" id="CM042009">
    <property type="protein sequence ID" value="KAI3789725.1"/>
    <property type="molecule type" value="Genomic_DNA"/>
</dbReference>
<sequence length="150" mass="16698">MALSLTSPLVESYKVGRTYGAISNVTLGQPNASRGTLTYEDQFDVLSLSKAFVPNENLRAKTWSGGMSVSLAGPNGRVLSVSFCVSLTKDYFCKYKTTCTPPHVTEMFNSKFDQIKKLADSLHYILQTLVSKFQISHYTFFSPIQSNPHR</sequence>
<dbReference type="Proteomes" id="UP001055811">
    <property type="component" value="Linkage Group LG01"/>
</dbReference>
<gene>
    <name evidence="1" type="ORF">L2E82_02528</name>
</gene>
<comment type="caution">
    <text evidence="1">The sequence shown here is derived from an EMBL/GenBank/DDBJ whole genome shotgun (WGS) entry which is preliminary data.</text>
</comment>
<name>A0ACB9H3I1_CICIN</name>
<organism evidence="1 2">
    <name type="scientific">Cichorium intybus</name>
    <name type="common">Chicory</name>
    <dbReference type="NCBI Taxonomy" id="13427"/>
    <lineage>
        <taxon>Eukaryota</taxon>
        <taxon>Viridiplantae</taxon>
        <taxon>Streptophyta</taxon>
        <taxon>Embryophyta</taxon>
        <taxon>Tracheophyta</taxon>
        <taxon>Spermatophyta</taxon>
        <taxon>Magnoliopsida</taxon>
        <taxon>eudicotyledons</taxon>
        <taxon>Gunneridae</taxon>
        <taxon>Pentapetalae</taxon>
        <taxon>asterids</taxon>
        <taxon>campanulids</taxon>
        <taxon>Asterales</taxon>
        <taxon>Asteraceae</taxon>
        <taxon>Cichorioideae</taxon>
        <taxon>Cichorieae</taxon>
        <taxon>Cichoriinae</taxon>
        <taxon>Cichorium</taxon>
    </lineage>
</organism>
<reference evidence="2" key="1">
    <citation type="journal article" date="2022" name="Mol. Ecol. Resour.">
        <title>The genomes of chicory, endive, great burdock and yacon provide insights into Asteraceae palaeo-polyploidization history and plant inulin production.</title>
        <authorList>
            <person name="Fan W."/>
            <person name="Wang S."/>
            <person name="Wang H."/>
            <person name="Wang A."/>
            <person name="Jiang F."/>
            <person name="Liu H."/>
            <person name="Zhao H."/>
            <person name="Xu D."/>
            <person name="Zhang Y."/>
        </authorList>
    </citation>
    <scope>NUCLEOTIDE SEQUENCE [LARGE SCALE GENOMIC DNA]</scope>
    <source>
        <strain evidence="2">cv. Punajuju</strain>
    </source>
</reference>
<proteinExistence type="predicted"/>
<accession>A0ACB9H3I1</accession>